<feature type="region of interest" description="Disordered" evidence="6">
    <location>
        <begin position="1"/>
        <end position="102"/>
    </location>
</feature>
<dbReference type="SUPFAM" id="SSF57903">
    <property type="entry name" value="FYVE/PHD zinc finger"/>
    <property type="match status" value="2"/>
</dbReference>
<dbReference type="PROSITE" id="PS51156">
    <property type="entry name" value="ELM2"/>
    <property type="match status" value="1"/>
</dbReference>
<dbReference type="PANTHER" id="PTHR47672">
    <property type="entry name" value="E3 UBIQUITIN-PROTEIN LIGASE SNT2"/>
    <property type="match status" value="1"/>
</dbReference>
<dbReference type="GO" id="GO:0003682">
    <property type="term" value="F:chromatin binding"/>
    <property type="evidence" value="ECO:0007669"/>
    <property type="project" value="InterPro"/>
</dbReference>
<feature type="region of interest" description="Disordered" evidence="6">
    <location>
        <begin position="407"/>
        <end position="460"/>
    </location>
</feature>
<dbReference type="PROSITE" id="PS50016">
    <property type="entry name" value="ZF_PHD_2"/>
    <property type="match status" value="2"/>
</dbReference>
<dbReference type="Proteomes" id="UP000054321">
    <property type="component" value="Unassembled WGS sequence"/>
</dbReference>
<dbReference type="Pfam" id="PF13831">
    <property type="entry name" value="PHD_2"/>
    <property type="match status" value="1"/>
</dbReference>
<dbReference type="CDD" id="cd15497">
    <property type="entry name" value="PHD1_Snt2p_like"/>
    <property type="match status" value="1"/>
</dbReference>
<evidence type="ECO:0008006" key="13">
    <source>
        <dbReference type="Google" id="ProtNLM"/>
    </source>
</evidence>
<feature type="region of interest" description="Disordered" evidence="6">
    <location>
        <begin position="1028"/>
        <end position="1052"/>
    </location>
</feature>
<dbReference type="CDD" id="cd15571">
    <property type="entry name" value="ePHD"/>
    <property type="match status" value="1"/>
</dbReference>
<feature type="compositionally biased region" description="Basic and acidic residues" evidence="6">
    <location>
        <begin position="554"/>
        <end position="563"/>
    </location>
</feature>
<feature type="domain" description="PHD-type" evidence="7">
    <location>
        <begin position="954"/>
        <end position="1003"/>
    </location>
</feature>
<keyword evidence="1" id="KW-0479">Metal-binding</keyword>
<dbReference type="GO" id="GO:0008270">
    <property type="term" value="F:zinc ion binding"/>
    <property type="evidence" value="ECO:0007669"/>
    <property type="project" value="UniProtKB-KW"/>
</dbReference>
<evidence type="ECO:0000259" key="8">
    <source>
        <dbReference type="PROSITE" id="PS51038"/>
    </source>
</evidence>
<dbReference type="Gene3D" id="3.30.40.10">
    <property type="entry name" value="Zinc/RING finger domain, C3HC4 (zinc finger)"/>
    <property type="match status" value="3"/>
</dbReference>
<feature type="region of interest" description="Disordered" evidence="6">
    <location>
        <begin position="741"/>
        <end position="761"/>
    </location>
</feature>
<dbReference type="InterPro" id="IPR017884">
    <property type="entry name" value="SANT_dom"/>
</dbReference>
<dbReference type="GO" id="GO:0048189">
    <property type="term" value="C:Lid2 complex"/>
    <property type="evidence" value="ECO:0007669"/>
    <property type="project" value="TreeGrafter"/>
</dbReference>
<dbReference type="Gene3D" id="2.30.30.490">
    <property type="match status" value="1"/>
</dbReference>
<dbReference type="SMART" id="SM00439">
    <property type="entry name" value="BAH"/>
    <property type="match status" value="1"/>
</dbReference>
<dbReference type="PROSITE" id="PS51038">
    <property type="entry name" value="BAH"/>
    <property type="match status" value="1"/>
</dbReference>
<dbReference type="InterPro" id="IPR043151">
    <property type="entry name" value="BAH_sf"/>
</dbReference>
<gene>
    <name evidence="11" type="ORF">OIDMADRAFT_157263</name>
</gene>
<dbReference type="Gene3D" id="1.10.10.60">
    <property type="entry name" value="Homeodomain-like"/>
    <property type="match status" value="1"/>
</dbReference>
<feature type="compositionally biased region" description="Polar residues" evidence="6">
    <location>
        <begin position="137"/>
        <end position="154"/>
    </location>
</feature>
<feature type="compositionally biased region" description="Polar residues" evidence="6">
    <location>
        <begin position="920"/>
        <end position="930"/>
    </location>
</feature>
<dbReference type="SMART" id="SM00717">
    <property type="entry name" value="SANT"/>
    <property type="match status" value="1"/>
</dbReference>
<reference evidence="12" key="2">
    <citation type="submission" date="2015-01" db="EMBL/GenBank/DDBJ databases">
        <title>Evolutionary Origins and Diversification of the Mycorrhizal Mutualists.</title>
        <authorList>
            <consortium name="DOE Joint Genome Institute"/>
            <consortium name="Mycorrhizal Genomics Consortium"/>
            <person name="Kohler A."/>
            <person name="Kuo A."/>
            <person name="Nagy L.G."/>
            <person name="Floudas D."/>
            <person name="Copeland A."/>
            <person name="Barry K.W."/>
            <person name="Cichocki N."/>
            <person name="Veneault-Fourrey C."/>
            <person name="LaButti K."/>
            <person name="Lindquist E.A."/>
            <person name="Lipzen A."/>
            <person name="Lundell T."/>
            <person name="Morin E."/>
            <person name="Murat C."/>
            <person name="Riley R."/>
            <person name="Ohm R."/>
            <person name="Sun H."/>
            <person name="Tunlid A."/>
            <person name="Henrissat B."/>
            <person name="Grigoriev I.V."/>
            <person name="Hibbett D.S."/>
            <person name="Martin F."/>
        </authorList>
    </citation>
    <scope>NUCLEOTIDE SEQUENCE [LARGE SCALE GENOMIC DNA]</scope>
    <source>
        <strain evidence="12">Zn</strain>
    </source>
</reference>
<feature type="compositionally biased region" description="Polar residues" evidence="6">
    <location>
        <begin position="1597"/>
        <end position="1608"/>
    </location>
</feature>
<feature type="region of interest" description="Disordered" evidence="6">
    <location>
        <begin position="873"/>
        <end position="953"/>
    </location>
</feature>
<dbReference type="PANTHER" id="PTHR47672:SF1">
    <property type="entry name" value="E3 UBIQUITIN-PROTEIN LIGASE SNT2"/>
    <property type="match status" value="1"/>
</dbReference>
<organism evidence="11 12">
    <name type="scientific">Oidiodendron maius (strain Zn)</name>
    <dbReference type="NCBI Taxonomy" id="913774"/>
    <lineage>
        <taxon>Eukaryota</taxon>
        <taxon>Fungi</taxon>
        <taxon>Dikarya</taxon>
        <taxon>Ascomycota</taxon>
        <taxon>Pezizomycotina</taxon>
        <taxon>Leotiomycetes</taxon>
        <taxon>Leotiomycetes incertae sedis</taxon>
        <taxon>Myxotrichaceae</taxon>
        <taxon>Oidiodendron</taxon>
    </lineage>
</organism>
<feature type="domain" description="SANT" evidence="10">
    <location>
        <begin position="677"/>
        <end position="725"/>
    </location>
</feature>
<dbReference type="EMBL" id="KN832872">
    <property type="protein sequence ID" value="KIN04854.1"/>
    <property type="molecule type" value="Genomic_DNA"/>
</dbReference>
<evidence type="ECO:0000259" key="10">
    <source>
        <dbReference type="PROSITE" id="PS51293"/>
    </source>
</evidence>
<keyword evidence="12" id="KW-1185">Reference proteome</keyword>
<dbReference type="SUPFAM" id="SSF46689">
    <property type="entry name" value="Homeodomain-like"/>
    <property type="match status" value="1"/>
</dbReference>
<dbReference type="Pfam" id="PF13832">
    <property type="entry name" value="zf-HC5HC2H_2"/>
    <property type="match status" value="1"/>
</dbReference>
<dbReference type="Pfam" id="PF00628">
    <property type="entry name" value="PHD"/>
    <property type="match status" value="1"/>
</dbReference>
<evidence type="ECO:0000256" key="2">
    <source>
        <dbReference type="ARBA" id="ARBA00022771"/>
    </source>
</evidence>
<dbReference type="InterPro" id="IPR013083">
    <property type="entry name" value="Znf_RING/FYVE/PHD"/>
</dbReference>
<dbReference type="InterPro" id="IPR000949">
    <property type="entry name" value="ELM2_dom"/>
</dbReference>
<feature type="compositionally biased region" description="Polar residues" evidence="6">
    <location>
        <begin position="874"/>
        <end position="889"/>
    </location>
</feature>
<feature type="domain" description="PHD-type" evidence="7">
    <location>
        <begin position="350"/>
        <end position="402"/>
    </location>
</feature>
<dbReference type="InterPro" id="IPR011011">
    <property type="entry name" value="Znf_FYVE_PHD"/>
</dbReference>
<name>A0A0C3D0S7_OIDMZ</name>
<evidence type="ECO:0000259" key="7">
    <source>
        <dbReference type="PROSITE" id="PS50016"/>
    </source>
</evidence>
<dbReference type="GO" id="GO:0036205">
    <property type="term" value="P:histone catabolic process"/>
    <property type="evidence" value="ECO:0007669"/>
    <property type="project" value="TreeGrafter"/>
</dbReference>
<feature type="compositionally biased region" description="Polar residues" evidence="6">
    <location>
        <begin position="1242"/>
        <end position="1268"/>
    </location>
</feature>
<feature type="compositionally biased region" description="Pro residues" evidence="6">
    <location>
        <begin position="1555"/>
        <end position="1565"/>
    </location>
</feature>
<sequence length="1608" mass="177204">MTASNSTSSSPAPNNFTTGASATGAVPYGTRSRNRTGGARPNYAEDKEIDMDFEVAPAAKEPNGRKPARGADQSPSSQTETGRATSSVRRAGIDTSQSVTVQNHYKEQIPGTSTFSANLTSATIASQPSTKKRKAGSASQSQTHTPTHGYSTDSSTRRRGIPAHAVMEYRESNMLSFENCGARLKDKKLIADDGTVLEANDHIYLVCEPPGEPYYLGRIMEFLHTNNDKSEPIDSIRLNWYYRPKDIGRKVNDTRQVFASMHSDISPLTSVRGKCQIRHKSEVDSVDELKGMPDCFWYEKLYDRYIHRYYDVIPTSRVINVPSEVKKVLDERWKFIVVEPVRGKELTSAVKSCKRCSKYCANNDSVDCAVCRSTYHMSCVNPPLLKKPSRGFAWACGPCSKAQEKKLEARNTPNASDAAADAEDDDFLDEEDDFVGPLGDSLETGQTSPNRSPEPELTIHPGTTEQIHQAGLWLFRYLGIHCRVEDALDYDDRIYPRASSRLGPRHQANVMPWPGRPVEYVKATEVKRKYGKGGYQKKEIKPAKETVPVSDTENGSREERPKWVMDAPPGYISRGEDYPNHDPKNTAQLLFNLDGDRTENVVAEGNDSGSAAPKISSSEELHDYMERVKGLAKPLGLPELSTNLQDIGLELLHSNAYNAEAALKAVSTSDKSIFKEPEFTPAELKRFEEGVAKYGSEWHSIKTHVRCQEAWKIVRFYYTWKKTERGKQIWGNYSGRKGKKEAKKSELSEGKLQDDVADEHDDSAFDNDKALERKKGFQCKFCATQSSRVWRRAPNTPAGTLVTENSNGKTAVKEKAPQLLVSLCWRCAELWRRYAVQWEEVEEMKKKVQQPGRAFKRKIDEEIIKEIQAANEAMGQTNSGPSGSISANGTPAPAISSASLGTEPPRKKLKSAPDKDAETQDSSVAGTAGQQRKKALAEKPNSAPPVPEPPKPRLLPCAVCGDMDPVGDRLSCRDCRMTVHRNCYGISENRSPSKWICDMCSNDKNPLLAIRYKCALCPVIYTEQDFVEPPKNSSKKKNEKDRERDRIERESAQRAADFFKQKQADMNKPTNPREPLKRTTGNNWVHVTCAVFTPEIKFGRADALAPSEGFQTINPTRFDEVCALCNTKTGACVSFTIVHVECAHQAGYVLGFDIIPVKGSRREQFNIVTINGETGTMTAAIWCKEHAPTKTIIHRMNDIVDDTGLNVLQLYVRNFKQADLTQTGTMRKAALVYQSAKAANPPASNLPSHRRTSTAATINGSSLPSRGSVSHIKIDEPLDETIPLATNEIERTCVTCGIDVSPKWWPCPPVIIPGLPNGDHHTYGHELILPGVATSESGTGHVALAAAALHQNGHNSVPNSSNFQCHQCHWKKMRKEPTPAPAALPPREESRLSIPPPVSGAAMTDANISSAVPPYGWSPQPSYPPNGPYNNWTHHSPVPPTAAPVHQLNGHHSPHAIPPIQAIPPVQIVQPGQQIQPVQPLLRSPHQNGQMVQPINGYPPSPHRGMSSSSHHMQNGPYASFASTQPPPQHLTNGGPPPRAPEHPFSQSTAHTHPRPPFALPPHGSPPVQREPNPQGREAGNQQNGARPNDGRVNGGASASPSLRNLLS</sequence>
<evidence type="ECO:0000259" key="9">
    <source>
        <dbReference type="PROSITE" id="PS51156"/>
    </source>
</evidence>
<dbReference type="PROSITE" id="PS51293">
    <property type="entry name" value="SANT"/>
    <property type="match status" value="1"/>
</dbReference>
<feature type="compositionally biased region" description="Pro residues" evidence="6">
    <location>
        <begin position="942"/>
        <end position="953"/>
    </location>
</feature>
<dbReference type="OrthoDB" id="336088at2759"/>
<proteinExistence type="predicted"/>
<dbReference type="HOGENOM" id="CLU_001514_0_0_1"/>
<dbReference type="STRING" id="913774.A0A0C3D0S7"/>
<evidence type="ECO:0000256" key="1">
    <source>
        <dbReference type="ARBA" id="ARBA00022723"/>
    </source>
</evidence>
<feature type="region of interest" description="Disordered" evidence="6">
    <location>
        <begin position="124"/>
        <end position="159"/>
    </location>
</feature>
<dbReference type="InterPro" id="IPR009057">
    <property type="entry name" value="Homeodomain-like_sf"/>
</dbReference>
<feature type="compositionally biased region" description="Basic and acidic residues" evidence="6">
    <location>
        <begin position="743"/>
        <end position="754"/>
    </location>
</feature>
<feature type="domain" description="BAH" evidence="8">
    <location>
        <begin position="195"/>
        <end position="313"/>
    </location>
</feature>
<reference evidence="11 12" key="1">
    <citation type="submission" date="2014-04" db="EMBL/GenBank/DDBJ databases">
        <authorList>
            <consortium name="DOE Joint Genome Institute"/>
            <person name="Kuo A."/>
            <person name="Martino E."/>
            <person name="Perotto S."/>
            <person name="Kohler A."/>
            <person name="Nagy L.G."/>
            <person name="Floudas D."/>
            <person name="Copeland A."/>
            <person name="Barry K.W."/>
            <person name="Cichocki N."/>
            <person name="Veneault-Fourrey C."/>
            <person name="LaButti K."/>
            <person name="Lindquist E.A."/>
            <person name="Lipzen A."/>
            <person name="Lundell T."/>
            <person name="Morin E."/>
            <person name="Murat C."/>
            <person name="Sun H."/>
            <person name="Tunlid A."/>
            <person name="Henrissat B."/>
            <person name="Grigoriev I.V."/>
            <person name="Hibbett D.S."/>
            <person name="Martin F."/>
            <person name="Nordberg H.P."/>
            <person name="Cantor M.N."/>
            <person name="Hua S.X."/>
        </authorList>
    </citation>
    <scope>NUCLEOTIDE SEQUENCE [LARGE SCALE GENOMIC DNA]</scope>
    <source>
        <strain evidence="11 12">Zn</strain>
    </source>
</reference>
<dbReference type="FunCoup" id="A0A0C3D0S7">
    <property type="interactions" value="63"/>
</dbReference>
<accession>A0A0C3D0S7</accession>
<dbReference type="InterPro" id="IPR001005">
    <property type="entry name" value="SANT/Myb"/>
</dbReference>
<feature type="region of interest" description="Disordered" evidence="6">
    <location>
        <begin position="1241"/>
        <end position="1269"/>
    </location>
</feature>
<feature type="compositionally biased region" description="Basic and acidic residues" evidence="6">
    <location>
        <begin position="1036"/>
        <end position="1052"/>
    </location>
</feature>
<evidence type="ECO:0000256" key="4">
    <source>
        <dbReference type="ARBA" id="ARBA00023242"/>
    </source>
</evidence>
<evidence type="ECO:0000256" key="5">
    <source>
        <dbReference type="PROSITE-ProRule" id="PRU00146"/>
    </source>
</evidence>
<dbReference type="InterPro" id="IPR001965">
    <property type="entry name" value="Znf_PHD"/>
</dbReference>
<keyword evidence="2 5" id="KW-0863">Zinc-finger</keyword>
<feature type="domain" description="ELM2" evidence="9">
    <location>
        <begin position="498"/>
        <end position="670"/>
    </location>
</feature>
<keyword evidence="3" id="KW-0862">Zinc</keyword>
<feature type="compositionally biased region" description="Polar residues" evidence="6">
    <location>
        <begin position="73"/>
        <end position="102"/>
    </location>
</feature>
<dbReference type="GO" id="GO:0004842">
    <property type="term" value="F:ubiquitin-protein transferase activity"/>
    <property type="evidence" value="ECO:0007669"/>
    <property type="project" value="TreeGrafter"/>
</dbReference>
<protein>
    <recommendedName>
        <fullName evidence="13">PHD finger and BAH domain protein</fullName>
    </recommendedName>
</protein>
<dbReference type="FunFam" id="2.30.30.490:FF:000018">
    <property type="entry name" value="Lid2 complex component snt2"/>
    <property type="match status" value="1"/>
</dbReference>
<dbReference type="InterPro" id="IPR019787">
    <property type="entry name" value="Znf_PHD-finger"/>
</dbReference>
<dbReference type="InterPro" id="IPR001025">
    <property type="entry name" value="BAH_dom"/>
</dbReference>
<keyword evidence="4" id="KW-0539">Nucleus</keyword>
<dbReference type="Pfam" id="PF01426">
    <property type="entry name" value="BAH"/>
    <property type="match status" value="1"/>
</dbReference>
<evidence type="ECO:0000313" key="12">
    <source>
        <dbReference type="Proteomes" id="UP000054321"/>
    </source>
</evidence>
<feature type="region of interest" description="Disordered" evidence="6">
    <location>
        <begin position="1484"/>
        <end position="1608"/>
    </location>
</feature>
<dbReference type="SMART" id="SM00249">
    <property type="entry name" value="PHD"/>
    <property type="match status" value="2"/>
</dbReference>
<feature type="compositionally biased region" description="Acidic residues" evidence="6">
    <location>
        <begin position="420"/>
        <end position="434"/>
    </location>
</feature>
<feature type="region of interest" description="Disordered" evidence="6">
    <location>
        <begin position="537"/>
        <end position="567"/>
    </location>
</feature>
<dbReference type="InterPro" id="IPR029617">
    <property type="entry name" value="Snt2"/>
</dbReference>
<evidence type="ECO:0000256" key="6">
    <source>
        <dbReference type="SAM" id="MobiDB-lite"/>
    </source>
</evidence>
<feature type="compositionally biased region" description="Low complexity" evidence="6">
    <location>
        <begin position="1"/>
        <end position="15"/>
    </location>
</feature>
<feature type="region of interest" description="Disordered" evidence="6">
    <location>
        <begin position="1059"/>
        <end position="1078"/>
    </location>
</feature>
<dbReference type="InParanoid" id="A0A0C3D0S7"/>
<evidence type="ECO:0000256" key="3">
    <source>
        <dbReference type="ARBA" id="ARBA00022833"/>
    </source>
</evidence>
<feature type="compositionally biased region" description="Pro residues" evidence="6">
    <location>
        <begin position="1525"/>
        <end position="1539"/>
    </location>
</feature>
<evidence type="ECO:0000313" key="11">
    <source>
        <dbReference type="EMBL" id="KIN04854.1"/>
    </source>
</evidence>